<dbReference type="Gene3D" id="3.30.1540.10">
    <property type="entry name" value="formyl-coa transferase, domain 3"/>
    <property type="match status" value="1"/>
</dbReference>
<sequence length="372" mass="38762">MIKRTGAKGAGPLSGLRIVEISGLGPTPFAAMCLADFGAEVIRIARPGSGGAENHVLGLEVDVLDRGRDVVEVDLKSDAGREAVRTLIACADGVIEGMRPGVMERLGLGPDDFPDHPALVYGRMTGWGQEGPLSQTAGHDINYLSLTGALHAMGGEAPAIPLNLLGDFGGGGIYLAFGMLAALWRARETGQGQVVDCAITDGVAHLMAMITGMAGQGAWTDRRQANLLDGAAPFYTVYECACGGHMAVGALEPQFYTVLIAGLGFAPEALPAREARANWPALRDAFADRFATRSRDDWTEVFAGSDACATPVLSIAEAIAHPQNAERGAYVDLDGLAQPAPAPRLSATPGQACAQGRRISAAEALARWSDCV</sequence>
<dbReference type="InterPro" id="IPR003673">
    <property type="entry name" value="CoA-Trfase_fam_III"/>
</dbReference>
<name>A0ABN4XGD3_9RHOB</name>
<protein>
    <submittedName>
        <fullName evidence="1">CoA transferase</fullName>
    </submittedName>
</protein>
<organism evidence="1 2">
    <name type="scientific">Thioclava nitratireducens</name>
    <dbReference type="NCBI Taxonomy" id="1915078"/>
    <lineage>
        <taxon>Bacteria</taxon>
        <taxon>Pseudomonadati</taxon>
        <taxon>Pseudomonadota</taxon>
        <taxon>Alphaproteobacteria</taxon>
        <taxon>Rhodobacterales</taxon>
        <taxon>Paracoccaceae</taxon>
        <taxon>Thioclava</taxon>
    </lineage>
</organism>
<evidence type="ECO:0000313" key="2">
    <source>
        <dbReference type="Proteomes" id="UP000185622"/>
    </source>
</evidence>
<gene>
    <name evidence="1" type="ORF">BMG03_13330</name>
</gene>
<dbReference type="PANTHER" id="PTHR48228">
    <property type="entry name" value="SUCCINYL-COA--D-CITRAMALATE COA-TRANSFERASE"/>
    <property type="match status" value="1"/>
</dbReference>
<keyword evidence="2" id="KW-1185">Reference proteome</keyword>
<dbReference type="Pfam" id="PF02515">
    <property type="entry name" value="CoA_transf_3"/>
    <property type="match status" value="1"/>
</dbReference>
<proteinExistence type="predicted"/>
<dbReference type="InterPro" id="IPR050509">
    <property type="entry name" value="CoA-transferase_III"/>
</dbReference>
<dbReference type="Gene3D" id="3.40.50.10540">
    <property type="entry name" value="Crotonobetainyl-coa:carnitine coa-transferase, domain 1"/>
    <property type="match status" value="1"/>
</dbReference>
<keyword evidence="1" id="KW-0808">Transferase</keyword>
<dbReference type="GO" id="GO:0016740">
    <property type="term" value="F:transferase activity"/>
    <property type="evidence" value="ECO:0007669"/>
    <property type="project" value="UniProtKB-KW"/>
</dbReference>
<reference evidence="1 2" key="1">
    <citation type="submission" date="2017-01" db="EMBL/GenBank/DDBJ databases">
        <title>The complete genome sequence of a sulfur-oxidizing marine bacterium Thioclava sp. 25B10_4T.</title>
        <authorList>
            <person name="Liu Y."/>
            <person name="Lai Q."/>
            <person name="Shao Z."/>
        </authorList>
    </citation>
    <scope>NUCLEOTIDE SEQUENCE [LARGE SCALE GENOMIC DNA]</scope>
    <source>
        <strain evidence="1 2">25B10_4</strain>
    </source>
</reference>
<dbReference type="Proteomes" id="UP000185622">
    <property type="component" value="Chromosome"/>
</dbReference>
<dbReference type="RefSeq" id="WP_075775482.1">
    <property type="nucleotide sequence ID" value="NZ_CP019437.1"/>
</dbReference>
<accession>A0ABN4XGD3</accession>
<evidence type="ECO:0000313" key="1">
    <source>
        <dbReference type="EMBL" id="AQS48663.1"/>
    </source>
</evidence>
<dbReference type="SUPFAM" id="SSF89796">
    <property type="entry name" value="CoA-transferase family III (CaiB/BaiF)"/>
    <property type="match status" value="1"/>
</dbReference>
<dbReference type="InterPro" id="IPR023606">
    <property type="entry name" value="CoA-Trfase_III_dom_1_sf"/>
</dbReference>
<dbReference type="EMBL" id="CP019437">
    <property type="protein sequence ID" value="AQS48663.1"/>
    <property type="molecule type" value="Genomic_DNA"/>
</dbReference>
<dbReference type="InterPro" id="IPR044855">
    <property type="entry name" value="CoA-Trfase_III_dom3_sf"/>
</dbReference>
<dbReference type="PANTHER" id="PTHR48228:SF5">
    <property type="entry name" value="ALPHA-METHYLACYL-COA RACEMASE"/>
    <property type="match status" value="1"/>
</dbReference>